<dbReference type="EMBL" id="LMWS01000019">
    <property type="protein sequence ID" value="KUN37292.1"/>
    <property type="molecule type" value="Genomic_DNA"/>
</dbReference>
<comment type="caution">
    <text evidence="5">The sequence shown here is derived from an EMBL/GenBank/DDBJ whole genome shotgun (WGS) entry which is preliminary data.</text>
</comment>
<dbReference type="PANTHER" id="PTHR11022:SF41">
    <property type="entry name" value="PEPTIDOGLYCAN-RECOGNITION PROTEIN LC-RELATED"/>
    <property type="match status" value="1"/>
</dbReference>
<dbReference type="SMART" id="SM00701">
    <property type="entry name" value="PGRP"/>
    <property type="match status" value="1"/>
</dbReference>
<sequence length="809" mass="83980">MYGPSICRVCPLLPFAVAVSAMTGGNDVGRRGTHAYRPLSLKRRAWLTLGAVVLGGGGVVTYAVASPSGDGPGGGDGARPKRPVKVYDLALQGTGGDRRELSRTDTRQFSLLGVTWAGAGKRLHGTAQVRTRSVETGDWTAWHDLDLDVDPLDKPGPRVRGASEPVWVGPSDGVQVQVVRKNGTTTPLPRGIEVNLVDPGVVTDAETEPDGNGKGNGDGTEPAAFALDGTDPSTSTTPDPSADASTDPDATTSPSPTDNQATATTSPSPADTSPEGSTSSSATTPPPATTTPTPTATVPTAPPSTAPRPQIVPRADWGADESISPEAPEYNTDVKALFVHHTDGTNDYTCDQSPAIVRSIYAYHVQVSGWKDLGYNFLVDKCGTLFEGRKGGVDLPVLGAHTYGWNREAAAVAVIGDYTQTSATDAALTSIARLAAWKLGQYGADPAGTTQLVAGATQKNLAGTSFTTGTKYTFQRISGHRDGFNTLCPGDLLYNQLPKIRSWAAGPAQGLKVTSVGSATLSGTTYYTKGAVKVGWTTTTPGTLISRFELLVDGRVTATAAGTATSASATLPLGTHSVAVRAVHVSGRATTTAALKVVAETTAPTFPTPPTLALRTGTVSTTSVPVTLSWKAADNAALHSVKLLTPTTATFGPTVTSAGSTAKPGTASVWSMRAYDYAGNYATSSPSYTPVVLQETSAVRTGTWTTRSSTSYLGGKSYSSSAKNAALTWTFTGRSASWVVSRATTSGQAYVYVDGVKVSTVDLKSATTLYRQAIWTKTWPTTAKHTVKIVVVATAGRPTITTDGLVYLK</sequence>
<dbReference type="PANTHER" id="PTHR11022">
    <property type="entry name" value="PEPTIDOGLYCAN RECOGNITION PROTEIN"/>
    <property type="match status" value="1"/>
</dbReference>
<dbReference type="Gene3D" id="2.60.120.260">
    <property type="entry name" value="Galactose-binding domain-like"/>
    <property type="match status" value="1"/>
</dbReference>
<keyword evidence="3" id="KW-0812">Transmembrane</keyword>
<dbReference type="InterPro" id="IPR006619">
    <property type="entry name" value="PGRP_domain_met/bac"/>
</dbReference>
<dbReference type="InterPro" id="IPR002502">
    <property type="entry name" value="Amidase_domain"/>
</dbReference>
<comment type="similarity">
    <text evidence="1">Belongs to the N-acetylmuramoyl-L-alanine amidase 2 family.</text>
</comment>
<feature type="domain" description="Peptidoglycan recognition protein family" evidence="4">
    <location>
        <begin position="309"/>
        <end position="457"/>
    </location>
</feature>
<dbReference type="CDD" id="cd06583">
    <property type="entry name" value="PGRP"/>
    <property type="match status" value="1"/>
</dbReference>
<dbReference type="GO" id="GO:0008745">
    <property type="term" value="F:N-acetylmuramoyl-L-alanine amidase activity"/>
    <property type="evidence" value="ECO:0007669"/>
    <property type="project" value="InterPro"/>
</dbReference>
<organism evidence="5 6">
    <name type="scientific">Streptomyces longwoodensis</name>
    <dbReference type="NCBI Taxonomy" id="68231"/>
    <lineage>
        <taxon>Bacteria</taxon>
        <taxon>Bacillati</taxon>
        <taxon>Actinomycetota</taxon>
        <taxon>Actinomycetes</taxon>
        <taxon>Kitasatosporales</taxon>
        <taxon>Streptomycetaceae</taxon>
        <taxon>Streptomyces</taxon>
    </lineage>
</organism>
<keyword evidence="3" id="KW-1133">Transmembrane helix</keyword>
<dbReference type="STRING" id="68231.AQJ30_16615"/>
<proteinExistence type="inferred from homology"/>
<dbReference type="GO" id="GO:0009253">
    <property type="term" value="P:peptidoglycan catabolic process"/>
    <property type="evidence" value="ECO:0007669"/>
    <property type="project" value="InterPro"/>
</dbReference>
<evidence type="ECO:0000259" key="4">
    <source>
        <dbReference type="SMART" id="SM00701"/>
    </source>
</evidence>
<dbReference type="Pfam" id="PF01510">
    <property type="entry name" value="Amidase_2"/>
    <property type="match status" value="1"/>
</dbReference>
<dbReference type="Gene3D" id="3.40.80.10">
    <property type="entry name" value="Peptidoglycan recognition protein-like"/>
    <property type="match status" value="1"/>
</dbReference>
<evidence type="ECO:0000256" key="1">
    <source>
        <dbReference type="ARBA" id="ARBA00007553"/>
    </source>
</evidence>
<feature type="compositionally biased region" description="Low complexity" evidence="2">
    <location>
        <begin position="290"/>
        <end position="299"/>
    </location>
</feature>
<keyword evidence="6" id="KW-1185">Reference proteome</keyword>
<feature type="region of interest" description="Disordered" evidence="2">
    <location>
        <begin position="184"/>
        <end position="312"/>
    </location>
</feature>
<dbReference type="InterPro" id="IPR036505">
    <property type="entry name" value="Amidase/PGRP_sf"/>
</dbReference>
<accession>A0A101QWL1</accession>
<name>A0A101QWL1_9ACTN</name>
<protein>
    <submittedName>
        <fullName evidence="5">N-acetylmuramoyl-L-alanine amidase</fullName>
    </submittedName>
</protein>
<keyword evidence="3" id="KW-0472">Membrane</keyword>
<dbReference type="GO" id="GO:0008270">
    <property type="term" value="F:zinc ion binding"/>
    <property type="evidence" value="ECO:0007669"/>
    <property type="project" value="InterPro"/>
</dbReference>
<feature type="transmembrane region" description="Helical" evidence="3">
    <location>
        <begin position="45"/>
        <end position="65"/>
    </location>
</feature>
<dbReference type="AlphaFoldDB" id="A0A101QWL1"/>
<evidence type="ECO:0000256" key="3">
    <source>
        <dbReference type="SAM" id="Phobius"/>
    </source>
</evidence>
<reference evidence="5 6" key="1">
    <citation type="submission" date="2015-10" db="EMBL/GenBank/DDBJ databases">
        <title>Draft genome sequence of Streptomyces longwoodensis DSM 41677, type strain for the species Streptomyces longwoodensis.</title>
        <authorList>
            <person name="Ruckert C."/>
            <person name="Winkler A."/>
            <person name="Kalinowski J."/>
            <person name="Kampfer P."/>
            <person name="Glaeser S."/>
        </authorList>
    </citation>
    <scope>NUCLEOTIDE SEQUENCE [LARGE SCALE GENOMIC DNA]</scope>
    <source>
        <strain evidence="5 6">DSM 41677</strain>
    </source>
</reference>
<evidence type="ECO:0000313" key="5">
    <source>
        <dbReference type="EMBL" id="KUN37292.1"/>
    </source>
</evidence>
<dbReference type="InterPro" id="IPR015510">
    <property type="entry name" value="PGRP"/>
</dbReference>
<feature type="compositionally biased region" description="Low complexity" evidence="2">
    <location>
        <begin position="230"/>
        <end position="283"/>
    </location>
</feature>
<evidence type="ECO:0000256" key="2">
    <source>
        <dbReference type="SAM" id="MobiDB-lite"/>
    </source>
</evidence>
<evidence type="ECO:0000313" key="6">
    <source>
        <dbReference type="Proteomes" id="UP000053271"/>
    </source>
</evidence>
<dbReference type="Proteomes" id="UP000053271">
    <property type="component" value="Unassembled WGS sequence"/>
</dbReference>
<dbReference type="SUPFAM" id="SSF55846">
    <property type="entry name" value="N-acetylmuramoyl-L-alanine amidase-like"/>
    <property type="match status" value="1"/>
</dbReference>
<gene>
    <name evidence="5" type="ORF">AQJ30_16615</name>
</gene>